<dbReference type="InterPro" id="IPR001086">
    <property type="entry name" value="Preph_deHydtase"/>
</dbReference>
<feature type="site" description="Essential for prephenate dehydratase activity" evidence="9">
    <location>
        <position position="180"/>
    </location>
</feature>
<accession>A0A139WZY2</accession>
<dbReference type="Gene3D" id="3.30.70.260">
    <property type="match status" value="1"/>
</dbReference>
<dbReference type="EMBL" id="ANNX02000044">
    <property type="protein sequence ID" value="KYC37998.1"/>
    <property type="molecule type" value="Genomic_DNA"/>
</dbReference>
<dbReference type="NCBIfam" id="NF008865">
    <property type="entry name" value="PRK11898.1"/>
    <property type="match status" value="1"/>
</dbReference>
<evidence type="ECO:0000256" key="5">
    <source>
        <dbReference type="ARBA" id="ARBA00023141"/>
    </source>
</evidence>
<keyword evidence="6 10" id="KW-0584">Phenylalanine biosynthesis</keyword>
<proteinExistence type="predicted"/>
<dbReference type="PROSITE" id="PS51671">
    <property type="entry name" value="ACT"/>
    <property type="match status" value="1"/>
</dbReference>
<comment type="catalytic activity">
    <reaction evidence="8 10">
        <text>prephenate + H(+) = 3-phenylpyruvate + CO2 + H2O</text>
        <dbReference type="Rhea" id="RHEA:21648"/>
        <dbReference type="ChEBI" id="CHEBI:15377"/>
        <dbReference type="ChEBI" id="CHEBI:15378"/>
        <dbReference type="ChEBI" id="CHEBI:16526"/>
        <dbReference type="ChEBI" id="CHEBI:18005"/>
        <dbReference type="ChEBI" id="CHEBI:29934"/>
        <dbReference type="EC" id="4.2.1.51"/>
    </reaction>
</comment>
<keyword evidence="7 10" id="KW-0456">Lyase</keyword>
<dbReference type="GO" id="GO:0005737">
    <property type="term" value="C:cytoplasm"/>
    <property type="evidence" value="ECO:0007669"/>
    <property type="project" value="TreeGrafter"/>
</dbReference>
<dbReference type="PROSITE" id="PS00858">
    <property type="entry name" value="PREPHENATE_DEHYDR_2"/>
    <property type="match status" value="1"/>
</dbReference>
<dbReference type="STRING" id="128403.WA1_39340"/>
<dbReference type="OrthoDB" id="9802281at2"/>
<dbReference type="InterPro" id="IPR045865">
    <property type="entry name" value="ACT-like_dom_sf"/>
</dbReference>
<evidence type="ECO:0000256" key="4">
    <source>
        <dbReference type="ARBA" id="ARBA00022605"/>
    </source>
</evidence>
<evidence type="ECO:0000256" key="10">
    <source>
        <dbReference type="RuleBase" id="RU361254"/>
    </source>
</evidence>
<evidence type="ECO:0000259" key="11">
    <source>
        <dbReference type="PROSITE" id="PS51171"/>
    </source>
</evidence>
<dbReference type="Pfam" id="PF00800">
    <property type="entry name" value="PDT"/>
    <property type="match status" value="1"/>
</dbReference>
<dbReference type="SUPFAM" id="SSF53850">
    <property type="entry name" value="Periplasmic binding protein-like II"/>
    <property type="match status" value="1"/>
</dbReference>
<name>A0A139WZY2_9CYAN</name>
<dbReference type="PIRSF" id="PIRSF001500">
    <property type="entry name" value="Chor_mut_pdt_Ppr"/>
    <property type="match status" value="1"/>
</dbReference>
<dbReference type="Pfam" id="PF01842">
    <property type="entry name" value="ACT"/>
    <property type="match status" value="1"/>
</dbReference>
<keyword evidence="5 10" id="KW-0057">Aromatic amino acid biosynthesis</keyword>
<evidence type="ECO:0000256" key="7">
    <source>
        <dbReference type="ARBA" id="ARBA00023239"/>
    </source>
</evidence>
<evidence type="ECO:0000256" key="3">
    <source>
        <dbReference type="ARBA" id="ARBA00021872"/>
    </source>
</evidence>
<dbReference type="GO" id="GO:0009094">
    <property type="term" value="P:L-phenylalanine biosynthetic process"/>
    <property type="evidence" value="ECO:0007669"/>
    <property type="project" value="UniProtKB-UniPathway"/>
</dbReference>
<feature type="domain" description="ACT" evidence="12">
    <location>
        <begin position="206"/>
        <end position="283"/>
    </location>
</feature>
<dbReference type="PROSITE" id="PS00857">
    <property type="entry name" value="PREPHENATE_DEHYDR_1"/>
    <property type="match status" value="1"/>
</dbReference>
<evidence type="ECO:0000256" key="1">
    <source>
        <dbReference type="ARBA" id="ARBA00004741"/>
    </source>
</evidence>
<evidence type="ECO:0000313" key="14">
    <source>
        <dbReference type="Proteomes" id="UP000076925"/>
    </source>
</evidence>
<comment type="pathway">
    <text evidence="1 10">Amino-acid biosynthesis; L-phenylalanine biosynthesis; phenylpyruvate from prephenate: step 1/1.</text>
</comment>
<dbReference type="EC" id="4.2.1.51" evidence="2 10"/>
<dbReference type="PANTHER" id="PTHR21022:SF19">
    <property type="entry name" value="PREPHENATE DEHYDRATASE-RELATED"/>
    <property type="match status" value="1"/>
</dbReference>
<dbReference type="SUPFAM" id="SSF55021">
    <property type="entry name" value="ACT-like"/>
    <property type="match status" value="1"/>
</dbReference>
<comment type="caution">
    <text evidence="13">The sequence shown here is derived from an EMBL/GenBank/DDBJ whole genome shotgun (WGS) entry which is preliminary data.</text>
</comment>
<evidence type="ECO:0000256" key="9">
    <source>
        <dbReference type="PIRSR" id="PIRSR001500-2"/>
    </source>
</evidence>
<dbReference type="Gene3D" id="3.40.190.10">
    <property type="entry name" value="Periplasmic binding protein-like II"/>
    <property type="match status" value="2"/>
</dbReference>
<sequence>MTLSIAHLGPPGTYAEQAALLYFNWLTKTRDQRAILCPYPSIAQTLRAVAQGQAKLAVVPVENSIEGSVTMTLDALWQLDGLQVQLAIVMPIVHTLISCAQSIEDIKTVYSHPQALAQCQGWLDRVIPKVQLIPKNSTTEALLQLEQDPTAAAISSERAAQLYNLPVLATGINDYPENYTRFWVMSKNYIPLARPSHLERRTHTSLAFSTPANVPGALAKPLQVFASIGINLSKIESRPTKRSLGEYLFFIDLEADSSEAQVESALAEITTYTEVLKSFGSYNVLPIQELVVGC</sequence>
<feature type="domain" description="Prephenate dehydratase" evidence="11">
    <location>
        <begin position="4"/>
        <end position="187"/>
    </location>
</feature>
<dbReference type="InterPro" id="IPR008242">
    <property type="entry name" value="Chor_mutase/pphenate_deHydtase"/>
</dbReference>
<evidence type="ECO:0000259" key="12">
    <source>
        <dbReference type="PROSITE" id="PS51671"/>
    </source>
</evidence>
<reference evidence="13 14" key="1">
    <citation type="journal article" date="2013" name="Genome Biol. Evol.">
        <title>Genomes of Stigonematalean cyanobacteria (subsection V) and the evolution of oxygenic photosynthesis from prokaryotes to plastids.</title>
        <authorList>
            <person name="Dagan T."/>
            <person name="Roettger M."/>
            <person name="Stucken K."/>
            <person name="Landan G."/>
            <person name="Koch R."/>
            <person name="Major P."/>
            <person name="Gould S.B."/>
            <person name="Goremykin V.V."/>
            <person name="Rippka R."/>
            <person name="Tandeau de Marsac N."/>
            <person name="Gugger M."/>
            <person name="Lockhart P.J."/>
            <person name="Allen J.F."/>
            <person name="Brune I."/>
            <person name="Maus I."/>
            <person name="Puhler A."/>
            <person name="Martin W.F."/>
        </authorList>
    </citation>
    <scope>NUCLEOTIDE SEQUENCE [LARGE SCALE GENOMIC DNA]</scope>
    <source>
        <strain evidence="13 14">PCC 7110</strain>
    </source>
</reference>
<evidence type="ECO:0000256" key="6">
    <source>
        <dbReference type="ARBA" id="ARBA00023222"/>
    </source>
</evidence>
<dbReference type="Proteomes" id="UP000076925">
    <property type="component" value="Unassembled WGS sequence"/>
</dbReference>
<dbReference type="RefSeq" id="WP_017746073.1">
    <property type="nucleotide sequence ID" value="NZ_KQ976354.1"/>
</dbReference>
<keyword evidence="14" id="KW-1185">Reference proteome</keyword>
<dbReference type="PANTHER" id="PTHR21022">
    <property type="entry name" value="PREPHENATE DEHYDRATASE P PROTEIN"/>
    <property type="match status" value="1"/>
</dbReference>
<evidence type="ECO:0000256" key="2">
    <source>
        <dbReference type="ARBA" id="ARBA00013147"/>
    </source>
</evidence>
<gene>
    <name evidence="10" type="primary">pheA</name>
    <name evidence="13" type="ORF">WA1_39340</name>
</gene>
<keyword evidence="4 10" id="KW-0028">Amino-acid biosynthesis</keyword>
<dbReference type="PROSITE" id="PS51171">
    <property type="entry name" value="PREPHENATE_DEHYDR_3"/>
    <property type="match status" value="1"/>
</dbReference>
<dbReference type="CDD" id="cd13630">
    <property type="entry name" value="PBP2_PDT_1"/>
    <property type="match status" value="1"/>
</dbReference>
<dbReference type="InterPro" id="IPR018528">
    <property type="entry name" value="Preph_deHydtase_CS"/>
</dbReference>
<organism evidence="13 14">
    <name type="scientific">Scytonema hofmannii PCC 7110</name>
    <dbReference type="NCBI Taxonomy" id="128403"/>
    <lineage>
        <taxon>Bacteria</taxon>
        <taxon>Bacillati</taxon>
        <taxon>Cyanobacteriota</taxon>
        <taxon>Cyanophyceae</taxon>
        <taxon>Nostocales</taxon>
        <taxon>Scytonemataceae</taxon>
        <taxon>Scytonema</taxon>
    </lineage>
</organism>
<protein>
    <recommendedName>
        <fullName evidence="3 10">Prephenate dehydratase</fullName>
        <shortName evidence="10">PDT</shortName>
        <ecNumber evidence="2 10">4.2.1.51</ecNumber>
    </recommendedName>
</protein>
<evidence type="ECO:0000313" key="13">
    <source>
        <dbReference type="EMBL" id="KYC37998.1"/>
    </source>
</evidence>
<dbReference type="AlphaFoldDB" id="A0A139WZY2"/>
<dbReference type="InterPro" id="IPR002912">
    <property type="entry name" value="ACT_dom"/>
</dbReference>
<dbReference type="CDD" id="cd04905">
    <property type="entry name" value="ACT_CM-PDT"/>
    <property type="match status" value="1"/>
</dbReference>
<dbReference type="GO" id="GO:0004664">
    <property type="term" value="F:prephenate dehydratase activity"/>
    <property type="evidence" value="ECO:0007669"/>
    <property type="project" value="UniProtKB-UniRule"/>
</dbReference>
<dbReference type="UniPathway" id="UPA00121">
    <property type="reaction ID" value="UER00345"/>
</dbReference>
<evidence type="ECO:0000256" key="8">
    <source>
        <dbReference type="ARBA" id="ARBA00047848"/>
    </source>
</evidence>